<proteinExistence type="predicted"/>
<organism evidence="3 4">
    <name type="scientific">Roseococcus pinisoli</name>
    <dbReference type="NCBI Taxonomy" id="2835040"/>
    <lineage>
        <taxon>Bacteria</taxon>
        <taxon>Pseudomonadati</taxon>
        <taxon>Pseudomonadota</taxon>
        <taxon>Alphaproteobacteria</taxon>
        <taxon>Acetobacterales</taxon>
        <taxon>Roseomonadaceae</taxon>
        <taxon>Roseococcus</taxon>
    </lineage>
</organism>
<evidence type="ECO:0000259" key="2">
    <source>
        <dbReference type="Pfam" id="PF01557"/>
    </source>
</evidence>
<dbReference type="InterPro" id="IPR011234">
    <property type="entry name" value="Fumarylacetoacetase-like_C"/>
</dbReference>
<protein>
    <submittedName>
        <fullName evidence="3">Fumarylacetoacetate hydrolase family protein</fullName>
    </submittedName>
</protein>
<comment type="caution">
    <text evidence="3">The sequence shown here is derived from an EMBL/GenBank/DDBJ whole genome shotgun (WGS) entry which is preliminary data.</text>
</comment>
<evidence type="ECO:0000256" key="1">
    <source>
        <dbReference type="ARBA" id="ARBA00023239"/>
    </source>
</evidence>
<keyword evidence="3" id="KW-0378">Hydrolase</keyword>
<evidence type="ECO:0000313" key="4">
    <source>
        <dbReference type="Proteomes" id="UP000766336"/>
    </source>
</evidence>
<dbReference type="EMBL" id="JAHCDA010000002">
    <property type="protein sequence ID" value="MBS7811775.1"/>
    <property type="molecule type" value="Genomic_DNA"/>
</dbReference>
<keyword evidence="1" id="KW-0456">Lyase</keyword>
<dbReference type="SUPFAM" id="SSF56529">
    <property type="entry name" value="FAH"/>
    <property type="match status" value="1"/>
</dbReference>
<dbReference type="Gene3D" id="3.90.850.10">
    <property type="entry name" value="Fumarylacetoacetase-like, C-terminal domain"/>
    <property type="match status" value="1"/>
</dbReference>
<reference evidence="3 4" key="1">
    <citation type="submission" date="2021-05" db="EMBL/GenBank/DDBJ databases">
        <title>Roseococcus sp. XZZS9, whole genome shotgun sequencing project.</title>
        <authorList>
            <person name="Zhao G."/>
            <person name="Shen L."/>
        </authorList>
    </citation>
    <scope>NUCLEOTIDE SEQUENCE [LARGE SCALE GENOMIC DNA]</scope>
    <source>
        <strain evidence="3 4">XZZS9</strain>
    </source>
</reference>
<sequence length="261" mass="28354">MTLDSSQALVDLLARLRRERRQQSGLDAALVPSDPDTAYRIAARVEAELGWTRLGWKIAATRPEMQRALRASSPIYGRVYAPFLTSSPAMMEAAPLLHPLPECEYMVRLGADLPPRARPYTEAEVREAVASISPGVEVAECRFVADAAFPPLEAILADGTGSGTLVMGAPIEDWARQNIPDQPVVLRVNGVERRRGTAREAVGHPVEPLTWLANELSRTGIGLRAGEVVSTGTCTGMIKARAGEEHVADYGEFGEIRIRFA</sequence>
<keyword evidence="4" id="KW-1185">Reference proteome</keyword>
<dbReference type="PANTHER" id="PTHR30143:SF0">
    <property type="entry name" value="2-KETO-4-PENTENOATE HYDRATASE"/>
    <property type="match status" value="1"/>
</dbReference>
<dbReference type="InterPro" id="IPR050772">
    <property type="entry name" value="Hydratase-Decarb/MhpD_sf"/>
</dbReference>
<dbReference type="Pfam" id="PF01557">
    <property type="entry name" value="FAA_hydrolase"/>
    <property type="match status" value="1"/>
</dbReference>
<dbReference type="InterPro" id="IPR036663">
    <property type="entry name" value="Fumarylacetoacetase_C_sf"/>
</dbReference>
<dbReference type="Proteomes" id="UP000766336">
    <property type="component" value="Unassembled WGS sequence"/>
</dbReference>
<dbReference type="RefSeq" id="WP_213670425.1">
    <property type="nucleotide sequence ID" value="NZ_JAHCDA010000002.1"/>
</dbReference>
<gene>
    <name evidence="3" type="ORF">KHU32_12570</name>
</gene>
<dbReference type="PANTHER" id="PTHR30143">
    <property type="entry name" value="ACID HYDRATASE"/>
    <property type="match status" value="1"/>
</dbReference>
<dbReference type="GO" id="GO:0016787">
    <property type="term" value="F:hydrolase activity"/>
    <property type="evidence" value="ECO:0007669"/>
    <property type="project" value="UniProtKB-KW"/>
</dbReference>
<feature type="domain" description="Fumarylacetoacetase-like C-terminal" evidence="2">
    <location>
        <begin position="102"/>
        <end position="259"/>
    </location>
</feature>
<accession>A0ABS5QFR0</accession>
<name>A0ABS5QFR0_9PROT</name>
<evidence type="ECO:0000313" key="3">
    <source>
        <dbReference type="EMBL" id="MBS7811775.1"/>
    </source>
</evidence>